<dbReference type="GO" id="GO:0032259">
    <property type="term" value="P:methylation"/>
    <property type="evidence" value="ECO:0007669"/>
    <property type="project" value="UniProtKB-KW"/>
</dbReference>
<protein>
    <recommendedName>
        <fullName evidence="5">Ribosomal protein L11 methyltransferase</fullName>
    </recommendedName>
</protein>
<accession>J0QZH7</accession>
<dbReference type="SUPFAM" id="SSF53335">
    <property type="entry name" value="S-adenosyl-L-methionine-dependent methyltransferases"/>
    <property type="match status" value="1"/>
</dbReference>
<reference evidence="3 4" key="1">
    <citation type="submission" date="2012-03" db="EMBL/GenBank/DDBJ databases">
        <title>The Genome Sequence of Bartonella tamiae Th239.</title>
        <authorList>
            <consortium name="The Broad Institute Genome Sequencing Platform"/>
            <consortium name="The Broad Institute Genome Sequencing Center for Infectious Disease"/>
            <person name="Feldgarden M."/>
            <person name="Kirby J."/>
            <person name="Kosoy M."/>
            <person name="Birtles R."/>
            <person name="Probert W.S."/>
            <person name="Chiaraviglio L."/>
            <person name="Young S.K."/>
            <person name="Zeng Q."/>
            <person name="Gargeya S."/>
            <person name="Fitzgerald M."/>
            <person name="Haas B."/>
            <person name="Abouelleil A."/>
            <person name="Alvarado L."/>
            <person name="Arachchi H.M."/>
            <person name="Berlin A."/>
            <person name="Chapman S.B."/>
            <person name="Gearin G."/>
            <person name="Goldberg J."/>
            <person name="Griggs A."/>
            <person name="Gujja S."/>
            <person name="Hansen M."/>
            <person name="Heiman D."/>
            <person name="Howarth C."/>
            <person name="Larimer J."/>
            <person name="Lui A."/>
            <person name="MacDonald P.J.P."/>
            <person name="McCowen C."/>
            <person name="Montmayeur A."/>
            <person name="Murphy C."/>
            <person name="Neiman D."/>
            <person name="Pearson M."/>
            <person name="Priest M."/>
            <person name="Roberts A."/>
            <person name="Saif S."/>
            <person name="Shea T."/>
            <person name="Sisk P."/>
            <person name="Stolte C."/>
            <person name="Sykes S."/>
            <person name="Wortman J."/>
            <person name="Nusbaum C."/>
            <person name="Birren B."/>
        </authorList>
    </citation>
    <scope>NUCLEOTIDE SEQUENCE [LARGE SCALE GENOMIC DNA]</scope>
    <source>
        <strain evidence="3 4">Th239</strain>
    </source>
</reference>
<dbReference type="AlphaFoldDB" id="J0QZH7"/>
<sequence>MKFDQFIRTHTEPKACINVENIVLYHGFDIDQLWHAAQKFLALKDYPPPFWAFPWAGGEALARYILENPSYVDNKHVFDFASGSGLVAIAAKKAGAKHVVAYDIDPFSAHVIGLNAKLNKIDIEISTAQLLNTHNILEDHTPWDIILAGDIFYDKIMTHTIIQWLQKLKNKGKTVLIGCPERRHTPTEILSLKAEYTMKTDPLIEGTPIKKAQIWQMKYI</sequence>
<dbReference type="PANTHER" id="PTHR43648">
    <property type="entry name" value="ELECTRON TRANSFER FLAVOPROTEIN BETA SUBUNIT LYSINE METHYLTRANSFERASE"/>
    <property type="match status" value="1"/>
</dbReference>
<dbReference type="Proteomes" id="UP000008952">
    <property type="component" value="Unassembled WGS sequence"/>
</dbReference>
<evidence type="ECO:0008006" key="5">
    <source>
        <dbReference type="Google" id="ProtNLM"/>
    </source>
</evidence>
<evidence type="ECO:0000256" key="1">
    <source>
        <dbReference type="ARBA" id="ARBA00022603"/>
    </source>
</evidence>
<dbReference type="InterPro" id="IPR029063">
    <property type="entry name" value="SAM-dependent_MTases_sf"/>
</dbReference>
<keyword evidence="2" id="KW-0808">Transferase</keyword>
<organism evidence="3 4">
    <name type="scientific">Bartonella tamiae Th239</name>
    <dbReference type="NCBI Taxonomy" id="1094558"/>
    <lineage>
        <taxon>Bacteria</taxon>
        <taxon>Pseudomonadati</taxon>
        <taxon>Pseudomonadota</taxon>
        <taxon>Alphaproteobacteria</taxon>
        <taxon>Hyphomicrobiales</taxon>
        <taxon>Bartonellaceae</taxon>
        <taxon>Bartonella</taxon>
    </lineage>
</organism>
<evidence type="ECO:0000256" key="2">
    <source>
        <dbReference type="ARBA" id="ARBA00022679"/>
    </source>
</evidence>
<dbReference type="Pfam" id="PF06325">
    <property type="entry name" value="PrmA"/>
    <property type="match status" value="1"/>
</dbReference>
<dbReference type="InterPro" id="IPR050078">
    <property type="entry name" value="Ribosomal_L11_MeTrfase_PrmA"/>
</dbReference>
<keyword evidence="4" id="KW-1185">Reference proteome</keyword>
<dbReference type="Gene3D" id="3.40.50.150">
    <property type="entry name" value="Vaccinia Virus protein VP39"/>
    <property type="match status" value="1"/>
</dbReference>
<dbReference type="HOGENOM" id="CLU_074455_1_0_5"/>
<comment type="caution">
    <text evidence="3">The sequence shown here is derived from an EMBL/GenBank/DDBJ whole genome shotgun (WGS) entry which is preliminary data.</text>
</comment>
<evidence type="ECO:0000313" key="3">
    <source>
        <dbReference type="EMBL" id="EJF91551.1"/>
    </source>
</evidence>
<keyword evidence="1" id="KW-0489">Methyltransferase</keyword>
<gene>
    <name evidence="3" type="ORF">ME5_00246</name>
</gene>
<proteinExistence type="predicted"/>
<dbReference type="EMBL" id="AIMB01000002">
    <property type="protein sequence ID" value="EJF91551.1"/>
    <property type="molecule type" value="Genomic_DNA"/>
</dbReference>
<dbReference type="eggNOG" id="COG3897">
    <property type="taxonomic scope" value="Bacteria"/>
</dbReference>
<name>J0QZH7_9HYPH</name>
<dbReference type="PATRIC" id="fig|1094558.3.peg.277"/>
<dbReference type="STRING" id="1094558.ME5_00246"/>
<dbReference type="PANTHER" id="PTHR43648:SF1">
    <property type="entry name" value="ELECTRON TRANSFER FLAVOPROTEIN BETA SUBUNIT LYSINE METHYLTRANSFERASE"/>
    <property type="match status" value="1"/>
</dbReference>
<evidence type="ECO:0000313" key="4">
    <source>
        <dbReference type="Proteomes" id="UP000008952"/>
    </source>
</evidence>
<dbReference type="OrthoDB" id="9794615at2"/>
<dbReference type="GO" id="GO:0016279">
    <property type="term" value="F:protein-lysine N-methyltransferase activity"/>
    <property type="evidence" value="ECO:0007669"/>
    <property type="project" value="TreeGrafter"/>
</dbReference>
<dbReference type="RefSeq" id="WP_008037653.1">
    <property type="nucleotide sequence ID" value="NZ_JH725147.1"/>
</dbReference>